<evidence type="ECO:0000256" key="4">
    <source>
        <dbReference type="ARBA" id="ARBA00022777"/>
    </source>
</evidence>
<dbReference type="GO" id="GO:0016301">
    <property type="term" value="F:kinase activity"/>
    <property type="evidence" value="ECO:0007669"/>
    <property type="project" value="UniProtKB-KW"/>
</dbReference>
<comment type="similarity">
    <text evidence="1">Belongs to the carbohydrate kinase PfkB family.</text>
</comment>
<evidence type="ECO:0000259" key="6">
    <source>
        <dbReference type="Pfam" id="PF00294"/>
    </source>
</evidence>
<keyword evidence="5" id="KW-0067">ATP-binding</keyword>
<evidence type="ECO:0000313" key="8">
    <source>
        <dbReference type="Proteomes" id="UP000261080"/>
    </source>
</evidence>
<dbReference type="Pfam" id="PF00294">
    <property type="entry name" value="PfkB"/>
    <property type="match status" value="1"/>
</dbReference>
<keyword evidence="8" id="KW-1185">Reference proteome</keyword>
<dbReference type="RefSeq" id="WP_024731599.1">
    <property type="nucleotide sequence ID" value="NZ_BAABYU010000001.1"/>
</dbReference>
<dbReference type="PANTHER" id="PTHR43085:SF1">
    <property type="entry name" value="PSEUDOURIDINE KINASE-RELATED"/>
    <property type="match status" value="1"/>
</dbReference>
<proteinExistence type="inferred from homology"/>
<dbReference type="PANTHER" id="PTHR43085">
    <property type="entry name" value="HEXOKINASE FAMILY MEMBER"/>
    <property type="match status" value="1"/>
</dbReference>
<dbReference type="InterPro" id="IPR029056">
    <property type="entry name" value="Ribokinase-like"/>
</dbReference>
<dbReference type="PROSITE" id="PS00584">
    <property type="entry name" value="PFKB_KINASES_2"/>
    <property type="match status" value="1"/>
</dbReference>
<protein>
    <submittedName>
        <fullName evidence="7">Sugar kinase</fullName>
    </submittedName>
</protein>
<dbReference type="EMBL" id="QVLX01000003">
    <property type="protein sequence ID" value="RGE87964.1"/>
    <property type="molecule type" value="Genomic_DNA"/>
</dbReference>
<accession>A0A3E3K3A5</accession>
<dbReference type="InterPro" id="IPR002173">
    <property type="entry name" value="Carboh/pur_kinase_PfkB_CS"/>
</dbReference>
<dbReference type="SUPFAM" id="SSF53613">
    <property type="entry name" value="Ribokinase-like"/>
    <property type="match status" value="1"/>
</dbReference>
<reference evidence="7 8" key="1">
    <citation type="submission" date="2018-08" db="EMBL/GenBank/DDBJ databases">
        <title>A genome reference for cultivated species of the human gut microbiota.</title>
        <authorList>
            <person name="Zou Y."/>
            <person name="Xue W."/>
            <person name="Luo G."/>
        </authorList>
    </citation>
    <scope>NUCLEOTIDE SEQUENCE [LARGE SCALE GENOMIC DNA]</scope>
    <source>
        <strain evidence="7 8">AF37-2AT</strain>
    </source>
</reference>
<dbReference type="InterPro" id="IPR011611">
    <property type="entry name" value="PfkB_dom"/>
</dbReference>
<keyword evidence="2" id="KW-0808">Transferase</keyword>
<dbReference type="OrthoDB" id="9813569at2"/>
<evidence type="ECO:0000313" key="7">
    <source>
        <dbReference type="EMBL" id="RGE87964.1"/>
    </source>
</evidence>
<dbReference type="AlphaFoldDB" id="A0A3E3K3A5"/>
<dbReference type="Proteomes" id="UP000261080">
    <property type="component" value="Unassembled WGS sequence"/>
</dbReference>
<name>A0A3E3K3A5_9FIRM</name>
<dbReference type="CDD" id="cd01166">
    <property type="entry name" value="KdgK"/>
    <property type="match status" value="1"/>
</dbReference>
<evidence type="ECO:0000256" key="1">
    <source>
        <dbReference type="ARBA" id="ARBA00010688"/>
    </source>
</evidence>
<dbReference type="GO" id="GO:0005524">
    <property type="term" value="F:ATP binding"/>
    <property type="evidence" value="ECO:0007669"/>
    <property type="project" value="UniProtKB-KW"/>
</dbReference>
<comment type="caution">
    <text evidence="7">The sequence shown here is derived from an EMBL/GenBank/DDBJ whole genome shotgun (WGS) entry which is preliminary data.</text>
</comment>
<dbReference type="Gene3D" id="3.40.1190.20">
    <property type="match status" value="1"/>
</dbReference>
<keyword evidence="4 7" id="KW-0418">Kinase</keyword>
<gene>
    <name evidence="7" type="ORF">DW016_07630</name>
</gene>
<sequence length="315" mass="34915">MSEVILFGEPMAMFVAKTPGRLHEVEEFTRLLAGAEVNVAIGLKRLGHSVSYVTKLGTDPFGVYIEEKLKTEGIETQITKDNQHFTGYQLKNKVFEGDPEVFYYRKNSAASYLNEEDAEKVDFEGAKVLHLTGIPPALSQSCRNATYRMIERARENGMIVTFDPNLRPTLWESKSVMIRTINDLASRADIVLPGTGEGKVLMGSEDPKEIASFYRRLGAKAVIVKAGAEGAYVEMEDQKRSYPGFKVDKVIDTVGAGDGFAVGVISSYLEGLSTEQMIERANAIGSIQVSVESDNEGLPTREELRTYIETHQNER</sequence>
<organism evidence="7 8">
    <name type="scientific">Sellimonas intestinalis</name>
    <dbReference type="NCBI Taxonomy" id="1653434"/>
    <lineage>
        <taxon>Bacteria</taxon>
        <taxon>Bacillati</taxon>
        <taxon>Bacillota</taxon>
        <taxon>Clostridia</taxon>
        <taxon>Lachnospirales</taxon>
        <taxon>Lachnospiraceae</taxon>
        <taxon>Sellimonas</taxon>
    </lineage>
</organism>
<feature type="domain" description="Carbohydrate kinase PfkB" evidence="6">
    <location>
        <begin position="1"/>
        <end position="300"/>
    </location>
</feature>
<dbReference type="InterPro" id="IPR050306">
    <property type="entry name" value="PfkB_Carbo_kinase"/>
</dbReference>
<evidence type="ECO:0000256" key="3">
    <source>
        <dbReference type="ARBA" id="ARBA00022741"/>
    </source>
</evidence>
<keyword evidence="3" id="KW-0547">Nucleotide-binding</keyword>
<evidence type="ECO:0000256" key="2">
    <source>
        <dbReference type="ARBA" id="ARBA00022679"/>
    </source>
</evidence>
<evidence type="ECO:0000256" key="5">
    <source>
        <dbReference type="ARBA" id="ARBA00022840"/>
    </source>
</evidence>